<dbReference type="GO" id="GO:0017001">
    <property type="term" value="P:antibiotic catabolic process"/>
    <property type="evidence" value="ECO:0007669"/>
    <property type="project" value="UniProtKB-ARBA"/>
</dbReference>
<dbReference type="InterPro" id="IPR036866">
    <property type="entry name" value="RibonucZ/Hydroxyglut_hydro"/>
</dbReference>
<dbReference type="GO" id="GO:0016787">
    <property type="term" value="F:hydrolase activity"/>
    <property type="evidence" value="ECO:0007669"/>
    <property type="project" value="UniProtKB-KW"/>
</dbReference>
<sequence length="253" mass="29477">MNEWFTIDRIDEDTFILSEYRHWEETHAYLLLGSKTNLLIDTGLGICDIREQVLKFTQKPVIAAATHIHWDHIGGHRFFPDFYAHKDELHWLNGEFPLSLDQIKAMVIDRCDIPVGYDVNTYEFFQGTPTRILDDNDEIDLGGRIIKVLHTPGHSPGHMCFWEKNRRYLFTGDLVYKDTLFAYYPSTDPQAYLSSLERIAVLPVARVFPAHHSLDIRPEILIRMRNAFQELNEEGKLKHGTGICEYGDWAVWL</sequence>
<evidence type="ECO:0000256" key="1">
    <source>
        <dbReference type="ARBA" id="ARBA00005250"/>
    </source>
</evidence>
<evidence type="ECO:0000313" key="3">
    <source>
        <dbReference type="EMBL" id="AEV30527.1"/>
    </source>
</evidence>
<dbReference type="OrthoDB" id="9802248at2"/>
<dbReference type="Proteomes" id="UP000005632">
    <property type="component" value="Chromosome"/>
</dbReference>
<dbReference type="eggNOG" id="COG0491">
    <property type="taxonomic scope" value="Bacteria"/>
</dbReference>
<dbReference type="PANTHER" id="PTHR42951">
    <property type="entry name" value="METALLO-BETA-LACTAMASE DOMAIN-CONTAINING"/>
    <property type="match status" value="1"/>
</dbReference>
<evidence type="ECO:0000259" key="2">
    <source>
        <dbReference type="SMART" id="SM00849"/>
    </source>
</evidence>
<protein>
    <submittedName>
        <fullName evidence="3">Zn-dependent hydrolase, glyoxylase</fullName>
    </submittedName>
</protein>
<dbReference type="InterPro" id="IPR001279">
    <property type="entry name" value="Metallo-B-lactamas"/>
</dbReference>
<dbReference type="Pfam" id="PF00753">
    <property type="entry name" value="Lactamase_B"/>
    <property type="match status" value="1"/>
</dbReference>
<dbReference type="KEGG" id="sgp:SpiGrapes_2770"/>
<accession>G8QW03</accession>
<name>G8QW03_SPHPG</name>
<keyword evidence="4" id="KW-1185">Reference proteome</keyword>
<reference evidence="3 4" key="1">
    <citation type="submission" date="2011-11" db="EMBL/GenBank/DDBJ databases">
        <title>Complete sequence of Spirochaeta sp. grapes.</title>
        <authorList>
            <consortium name="US DOE Joint Genome Institute"/>
            <person name="Lucas S."/>
            <person name="Han J."/>
            <person name="Lapidus A."/>
            <person name="Cheng J.-F."/>
            <person name="Goodwin L."/>
            <person name="Pitluck S."/>
            <person name="Peters L."/>
            <person name="Ovchinnikova G."/>
            <person name="Munk A.C."/>
            <person name="Detter J.C."/>
            <person name="Han C."/>
            <person name="Tapia R."/>
            <person name="Land M."/>
            <person name="Hauser L."/>
            <person name="Kyrpides N."/>
            <person name="Ivanova N."/>
            <person name="Pagani I."/>
            <person name="Ritalahtilisa K."/>
            <person name="Loeffler F."/>
            <person name="Woyke T."/>
        </authorList>
    </citation>
    <scope>NUCLEOTIDE SEQUENCE [LARGE SCALE GENOMIC DNA]</scope>
    <source>
        <strain evidence="4">ATCC BAA-1885 / DSM 22778 / Grapes</strain>
    </source>
</reference>
<dbReference type="STRING" id="158190.SpiGrapes_2770"/>
<dbReference type="AlphaFoldDB" id="G8QW03"/>
<proteinExistence type="inferred from homology"/>
<dbReference type="SUPFAM" id="SSF56281">
    <property type="entry name" value="Metallo-hydrolase/oxidoreductase"/>
    <property type="match status" value="1"/>
</dbReference>
<comment type="similarity">
    <text evidence="1">Belongs to the metallo-beta-lactamase superfamily. Class-B beta-lactamase family.</text>
</comment>
<feature type="domain" description="Metallo-beta-lactamase" evidence="2">
    <location>
        <begin position="25"/>
        <end position="211"/>
    </location>
</feature>
<dbReference type="EMBL" id="CP003155">
    <property type="protein sequence ID" value="AEV30527.1"/>
    <property type="molecule type" value="Genomic_DNA"/>
</dbReference>
<organism evidence="3 4">
    <name type="scientific">Sphaerochaeta pleomorpha (strain ATCC BAA-1885 / DSM 22778 / Grapes)</name>
    <dbReference type="NCBI Taxonomy" id="158190"/>
    <lineage>
        <taxon>Bacteria</taxon>
        <taxon>Pseudomonadati</taxon>
        <taxon>Spirochaetota</taxon>
        <taxon>Spirochaetia</taxon>
        <taxon>Spirochaetales</taxon>
        <taxon>Sphaerochaetaceae</taxon>
        <taxon>Sphaerochaeta</taxon>
    </lineage>
</organism>
<dbReference type="RefSeq" id="WP_014271366.1">
    <property type="nucleotide sequence ID" value="NC_016633.1"/>
</dbReference>
<evidence type="ECO:0000313" key="4">
    <source>
        <dbReference type="Proteomes" id="UP000005632"/>
    </source>
</evidence>
<dbReference type="Gene3D" id="3.60.15.10">
    <property type="entry name" value="Ribonuclease Z/Hydroxyacylglutathione hydrolase-like"/>
    <property type="match status" value="1"/>
</dbReference>
<dbReference type="HOGENOM" id="CLU_030571_0_0_12"/>
<keyword evidence="3" id="KW-0378">Hydrolase</keyword>
<dbReference type="SMART" id="SM00849">
    <property type="entry name" value="Lactamase_B"/>
    <property type="match status" value="1"/>
</dbReference>
<dbReference type="PANTHER" id="PTHR42951:SF4">
    <property type="entry name" value="ACYL-COENZYME A THIOESTERASE MBLAC2"/>
    <property type="match status" value="1"/>
</dbReference>
<dbReference type="InterPro" id="IPR050855">
    <property type="entry name" value="NDM-1-like"/>
</dbReference>
<gene>
    <name evidence="3" type="ordered locus">SpiGrapes_2770</name>
</gene>